<feature type="chain" id="PRO_5043968743" description="Secreted protein" evidence="1">
    <location>
        <begin position="25"/>
        <end position="66"/>
    </location>
</feature>
<evidence type="ECO:0000256" key="1">
    <source>
        <dbReference type="SAM" id="SignalP"/>
    </source>
</evidence>
<evidence type="ECO:0000313" key="2">
    <source>
        <dbReference type="EMBL" id="KAL0379493.1"/>
    </source>
</evidence>
<organism evidence="2">
    <name type="scientific">Sesamum angustifolium</name>
    <dbReference type="NCBI Taxonomy" id="2727405"/>
    <lineage>
        <taxon>Eukaryota</taxon>
        <taxon>Viridiplantae</taxon>
        <taxon>Streptophyta</taxon>
        <taxon>Embryophyta</taxon>
        <taxon>Tracheophyta</taxon>
        <taxon>Spermatophyta</taxon>
        <taxon>Magnoliopsida</taxon>
        <taxon>eudicotyledons</taxon>
        <taxon>Gunneridae</taxon>
        <taxon>Pentapetalae</taxon>
        <taxon>asterids</taxon>
        <taxon>lamiids</taxon>
        <taxon>Lamiales</taxon>
        <taxon>Pedaliaceae</taxon>
        <taxon>Sesamum</taxon>
    </lineage>
</organism>
<dbReference type="EMBL" id="JACGWK010000001">
    <property type="protein sequence ID" value="KAL0379493.1"/>
    <property type="molecule type" value="Genomic_DNA"/>
</dbReference>
<comment type="caution">
    <text evidence="2">The sequence shown here is derived from an EMBL/GenBank/DDBJ whole genome shotgun (WGS) entry which is preliminary data.</text>
</comment>
<gene>
    <name evidence="2" type="ORF">Sangu_0013600</name>
</gene>
<reference evidence="2" key="1">
    <citation type="submission" date="2020-06" db="EMBL/GenBank/DDBJ databases">
        <authorList>
            <person name="Li T."/>
            <person name="Hu X."/>
            <person name="Zhang T."/>
            <person name="Song X."/>
            <person name="Zhang H."/>
            <person name="Dai N."/>
            <person name="Sheng W."/>
            <person name="Hou X."/>
            <person name="Wei L."/>
        </authorList>
    </citation>
    <scope>NUCLEOTIDE SEQUENCE</scope>
    <source>
        <strain evidence="2">G01</strain>
        <tissue evidence="2">Leaf</tissue>
    </source>
</reference>
<accession>A0AAW2RI23</accession>
<feature type="signal peptide" evidence="1">
    <location>
        <begin position="1"/>
        <end position="24"/>
    </location>
</feature>
<evidence type="ECO:0008006" key="3">
    <source>
        <dbReference type="Google" id="ProtNLM"/>
    </source>
</evidence>
<protein>
    <recommendedName>
        <fullName evidence="3">Secreted protein</fullName>
    </recommendedName>
</protein>
<reference evidence="2" key="2">
    <citation type="journal article" date="2024" name="Plant">
        <title>Genomic evolution and insights into agronomic trait innovations of Sesamum species.</title>
        <authorList>
            <person name="Miao H."/>
            <person name="Wang L."/>
            <person name="Qu L."/>
            <person name="Liu H."/>
            <person name="Sun Y."/>
            <person name="Le M."/>
            <person name="Wang Q."/>
            <person name="Wei S."/>
            <person name="Zheng Y."/>
            <person name="Lin W."/>
            <person name="Duan Y."/>
            <person name="Cao H."/>
            <person name="Xiong S."/>
            <person name="Wang X."/>
            <person name="Wei L."/>
            <person name="Li C."/>
            <person name="Ma Q."/>
            <person name="Ju M."/>
            <person name="Zhao R."/>
            <person name="Li G."/>
            <person name="Mu C."/>
            <person name="Tian Q."/>
            <person name="Mei H."/>
            <person name="Zhang T."/>
            <person name="Gao T."/>
            <person name="Zhang H."/>
        </authorList>
    </citation>
    <scope>NUCLEOTIDE SEQUENCE</scope>
    <source>
        <strain evidence="2">G01</strain>
    </source>
</reference>
<dbReference type="AlphaFoldDB" id="A0AAW2RI23"/>
<keyword evidence="1" id="KW-0732">Signal</keyword>
<name>A0AAW2RI23_9LAMI</name>
<sequence length="66" mass="7168">MIHCFYLCLIAVDLAPWFSSMSLALESDVDIDLNKVNNASASSLPIICLREGSLPLPDVYDPSLAV</sequence>
<proteinExistence type="predicted"/>